<dbReference type="Proteomes" id="UP001595729">
    <property type="component" value="Unassembled WGS sequence"/>
</dbReference>
<keyword evidence="3" id="KW-1185">Reference proteome</keyword>
<dbReference type="EMBL" id="JBHRXX010000005">
    <property type="protein sequence ID" value="MFC3683940.1"/>
    <property type="molecule type" value="Genomic_DNA"/>
</dbReference>
<dbReference type="Gene3D" id="3.40.50.1820">
    <property type="entry name" value="alpha/beta hydrolase"/>
    <property type="match status" value="1"/>
</dbReference>
<dbReference type="InterPro" id="IPR000073">
    <property type="entry name" value="AB_hydrolase_1"/>
</dbReference>
<reference evidence="3" key="1">
    <citation type="journal article" date="2019" name="Int. J. Syst. Evol. Microbiol.">
        <title>The Global Catalogue of Microorganisms (GCM) 10K type strain sequencing project: providing services to taxonomists for standard genome sequencing and annotation.</title>
        <authorList>
            <consortium name="The Broad Institute Genomics Platform"/>
            <consortium name="The Broad Institute Genome Sequencing Center for Infectious Disease"/>
            <person name="Wu L."/>
            <person name="Ma J."/>
        </authorList>
    </citation>
    <scope>NUCLEOTIDE SEQUENCE [LARGE SCALE GENOMIC DNA]</scope>
    <source>
        <strain evidence="3">KCTC 42501</strain>
    </source>
</reference>
<dbReference type="Pfam" id="PF00561">
    <property type="entry name" value="Abhydrolase_1"/>
    <property type="match status" value="1"/>
</dbReference>
<dbReference type="SUPFAM" id="SSF53474">
    <property type="entry name" value="alpha/beta-Hydrolases"/>
    <property type="match status" value="1"/>
</dbReference>
<accession>A0ABV7W2G9</accession>
<dbReference type="GO" id="GO:0016787">
    <property type="term" value="F:hydrolase activity"/>
    <property type="evidence" value="ECO:0007669"/>
    <property type="project" value="UniProtKB-KW"/>
</dbReference>
<gene>
    <name evidence="2" type="ORF">ACFOPI_10080</name>
</gene>
<evidence type="ECO:0000313" key="3">
    <source>
        <dbReference type="Proteomes" id="UP001595729"/>
    </source>
</evidence>
<name>A0ABV7W2G9_9BURK</name>
<proteinExistence type="predicted"/>
<dbReference type="PANTHER" id="PTHR43194">
    <property type="entry name" value="HYDROLASE ALPHA/BETA FOLD FAMILY"/>
    <property type="match status" value="1"/>
</dbReference>
<organism evidence="2 3">
    <name type="scientific">Hydrogenophaga luteola</name>
    <dbReference type="NCBI Taxonomy" id="1591122"/>
    <lineage>
        <taxon>Bacteria</taxon>
        <taxon>Pseudomonadati</taxon>
        <taxon>Pseudomonadota</taxon>
        <taxon>Betaproteobacteria</taxon>
        <taxon>Burkholderiales</taxon>
        <taxon>Comamonadaceae</taxon>
        <taxon>Hydrogenophaga</taxon>
    </lineage>
</organism>
<dbReference type="InterPro" id="IPR029058">
    <property type="entry name" value="AB_hydrolase_fold"/>
</dbReference>
<evidence type="ECO:0000313" key="2">
    <source>
        <dbReference type="EMBL" id="MFC3683940.1"/>
    </source>
</evidence>
<protein>
    <submittedName>
        <fullName evidence="2">Alpha/beta fold hydrolase</fullName>
    </submittedName>
</protein>
<comment type="caution">
    <text evidence="2">The sequence shown here is derived from an EMBL/GenBank/DDBJ whole genome shotgun (WGS) entry which is preliminary data.</text>
</comment>
<feature type="domain" description="AB hydrolase-1" evidence="1">
    <location>
        <begin position="31"/>
        <end position="268"/>
    </location>
</feature>
<dbReference type="InterPro" id="IPR050228">
    <property type="entry name" value="Carboxylesterase_BioH"/>
</dbReference>
<dbReference type="PANTHER" id="PTHR43194:SF2">
    <property type="entry name" value="PEROXISOMAL MEMBRANE PROTEIN LPX1"/>
    <property type="match status" value="1"/>
</dbReference>
<sequence>MQSTLLGQPLQRTTVSGNTEIHFTRGGQGAPLVFVHGGMGDWSSWAPQWDAFTPHFRCTTYSRRYSSPNRNPLVGADHSVLAEAQDLVQLLGQWCDRPAVLVGTSYGAYTALQAALVAPQRVRALAITEPPVLPFADEVPGGQAARLQFQREVLDPATEAFRRGDPDQAVSMLTDGINGLGQGEAGTPEGRARRLRNALAMQALCLSADPYPALDRDALQALRLPILLTHGDRTQAIHQATTRALSRHLPLARVVRVADSGHGVHRDNPQAFNTLVLDFLRTV</sequence>
<keyword evidence="2" id="KW-0378">Hydrolase</keyword>
<evidence type="ECO:0000259" key="1">
    <source>
        <dbReference type="Pfam" id="PF00561"/>
    </source>
</evidence>
<dbReference type="RefSeq" id="WP_382173486.1">
    <property type="nucleotide sequence ID" value="NZ_JBHRXX010000005.1"/>
</dbReference>